<protein>
    <submittedName>
        <fullName evidence="6">Glutathione-dependent formaldehyde-activating GFA</fullName>
    </submittedName>
</protein>
<evidence type="ECO:0000313" key="7">
    <source>
        <dbReference type="Proteomes" id="UP000008917"/>
    </source>
</evidence>
<dbReference type="InterPro" id="IPR011057">
    <property type="entry name" value="Mss4-like_sf"/>
</dbReference>
<evidence type="ECO:0000256" key="4">
    <source>
        <dbReference type="ARBA" id="ARBA00023239"/>
    </source>
</evidence>
<dbReference type="RefSeq" id="WP_013542837.1">
    <property type="nucleotide sequence ID" value="NC_014931.1"/>
</dbReference>
<proteinExistence type="inferred from homology"/>
<dbReference type="GO" id="GO:0046872">
    <property type="term" value="F:metal ion binding"/>
    <property type="evidence" value="ECO:0007669"/>
    <property type="project" value="UniProtKB-KW"/>
</dbReference>
<dbReference type="HOGENOM" id="CLU_055491_6_2_4"/>
<dbReference type="AlphaFoldDB" id="E6VB97"/>
<dbReference type="PROSITE" id="PS51891">
    <property type="entry name" value="CENP_V_GFA"/>
    <property type="match status" value="1"/>
</dbReference>
<dbReference type="eggNOG" id="COG3791">
    <property type="taxonomic scope" value="Bacteria"/>
</dbReference>
<dbReference type="SUPFAM" id="SSF51316">
    <property type="entry name" value="Mss4-like"/>
    <property type="match status" value="1"/>
</dbReference>
<dbReference type="InterPro" id="IPR006913">
    <property type="entry name" value="CENP-V/GFA"/>
</dbReference>
<feature type="domain" description="CENP-V/GFA" evidence="5">
    <location>
        <begin position="15"/>
        <end position="132"/>
    </location>
</feature>
<evidence type="ECO:0000313" key="6">
    <source>
        <dbReference type="EMBL" id="ADU38627.1"/>
    </source>
</evidence>
<comment type="similarity">
    <text evidence="1">Belongs to the Gfa family.</text>
</comment>
<evidence type="ECO:0000259" key="5">
    <source>
        <dbReference type="PROSITE" id="PS51891"/>
    </source>
</evidence>
<reference evidence="7" key="1">
    <citation type="submission" date="2010-12" db="EMBL/GenBank/DDBJ databases">
        <title>Complete sequence of Variovorax paradoxus EPS.</title>
        <authorList>
            <consortium name="US DOE Joint Genome Institute"/>
            <person name="Lucas S."/>
            <person name="Copeland A."/>
            <person name="Lapidus A."/>
            <person name="Cheng J.-F."/>
            <person name="Goodwin L."/>
            <person name="Pitluck S."/>
            <person name="Teshima H."/>
            <person name="Detter J.C."/>
            <person name="Han C."/>
            <person name="Tapia R."/>
            <person name="Land M."/>
            <person name="Hauser L."/>
            <person name="Kyrpides N."/>
            <person name="Ivanova N."/>
            <person name="Ovchinnikova G."/>
            <person name="Orwin P."/>
            <person name="Han J.-I.G."/>
            <person name="Woyke T."/>
        </authorList>
    </citation>
    <scope>NUCLEOTIDE SEQUENCE [LARGE SCALE GENOMIC DNA]</scope>
    <source>
        <strain evidence="7">EPS</strain>
    </source>
</reference>
<reference evidence="6 7" key="2">
    <citation type="journal article" date="2013" name="Genome Announc.">
        <title>Genome of the Root-Associated Plant Growth-Promoting Bacterium Variovorax paradoxus Strain EPS.</title>
        <authorList>
            <person name="Han J.I."/>
            <person name="Spain J.C."/>
            <person name="Leadbetter J.R."/>
            <person name="Ovchinnikova G."/>
            <person name="Goodwin L.A."/>
            <person name="Han C.S."/>
            <person name="Woyke T."/>
            <person name="Davenport K.W."/>
            <person name="Orwin P.M."/>
        </authorList>
    </citation>
    <scope>NUCLEOTIDE SEQUENCE [LARGE SCALE GENOMIC DNA]</scope>
    <source>
        <strain evidence="6 7">EPS</strain>
    </source>
</reference>
<gene>
    <name evidence="6" type="ordered locus">Varpa_4459</name>
</gene>
<dbReference type="Gene3D" id="3.90.1590.10">
    <property type="entry name" value="glutathione-dependent formaldehyde- activating enzyme (gfa)"/>
    <property type="match status" value="1"/>
</dbReference>
<keyword evidence="3" id="KW-0862">Zinc</keyword>
<keyword evidence="4" id="KW-0456">Lyase</keyword>
<organism evidence="6 7">
    <name type="scientific">Variovorax paradoxus (strain EPS)</name>
    <dbReference type="NCBI Taxonomy" id="595537"/>
    <lineage>
        <taxon>Bacteria</taxon>
        <taxon>Pseudomonadati</taxon>
        <taxon>Pseudomonadota</taxon>
        <taxon>Betaproteobacteria</taxon>
        <taxon>Burkholderiales</taxon>
        <taxon>Comamonadaceae</taxon>
        <taxon>Variovorax</taxon>
    </lineage>
</organism>
<accession>E6VB97</accession>
<dbReference type="GO" id="GO:0016846">
    <property type="term" value="F:carbon-sulfur lyase activity"/>
    <property type="evidence" value="ECO:0007669"/>
    <property type="project" value="InterPro"/>
</dbReference>
<dbReference type="STRING" id="595537.Varpa_4459"/>
<evidence type="ECO:0000256" key="1">
    <source>
        <dbReference type="ARBA" id="ARBA00005495"/>
    </source>
</evidence>
<dbReference type="Proteomes" id="UP000008917">
    <property type="component" value="Chromosome"/>
</dbReference>
<sequence length="147" mass="16179">MTDIIEKTAEIDQPYTGGCACGAIRYEISGKPVFQNDCQCRDCQRKSGTGHGSYLTFPRAGVKHSGEATLWDMVGDSGNLKTRAFCPHCGSPVYLTFTAMPEVFTVHAASLDDPGRYRPQAITYGVRGHAWDFLDPALPKFDRMPPM</sequence>
<dbReference type="KEGG" id="vpe:Varpa_4459"/>
<keyword evidence="2" id="KW-0479">Metal-binding</keyword>
<dbReference type="Pfam" id="PF04828">
    <property type="entry name" value="GFA"/>
    <property type="match status" value="1"/>
</dbReference>
<dbReference type="EMBL" id="CP002417">
    <property type="protein sequence ID" value="ADU38627.1"/>
    <property type="molecule type" value="Genomic_DNA"/>
</dbReference>
<dbReference type="PANTHER" id="PTHR33337:SF40">
    <property type="entry name" value="CENP-V_GFA DOMAIN-CONTAINING PROTEIN-RELATED"/>
    <property type="match status" value="1"/>
</dbReference>
<name>E6VB97_VARPE</name>
<dbReference type="PANTHER" id="PTHR33337">
    <property type="entry name" value="GFA DOMAIN-CONTAINING PROTEIN"/>
    <property type="match status" value="1"/>
</dbReference>
<evidence type="ECO:0000256" key="3">
    <source>
        <dbReference type="ARBA" id="ARBA00022833"/>
    </source>
</evidence>
<evidence type="ECO:0000256" key="2">
    <source>
        <dbReference type="ARBA" id="ARBA00022723"/>
    </source>
</evidence>